<keyword evidence="8" id="KW-0479">Metal-binding</keyword>
<evidence type="ECO:0000256" key="4">
    <source>
        <dbReference type="ARBA" id="ARBA00004717"/>
    </source>
</evidence>
<dbReference type="RefSeq" id="WP_038559672.1">
    <property type="nucleotide sequence ID" value="NZ_CP007481.1"/>
</dbReference>
<evidence type="ECO:0000256" key="3">
    <source>
        <dbReference type="ARBA" id="ARBA00002737"/>
    </source>
</evidence>
<dbReference type="Proteomes" id="UP000023755">
    <property type="component" value="Chromosome"/>
</dbReference>
<evidence type="ECO:0000256" key="12">
    <source>
        <dbReference type="ARBA" id="ARBA00023501"/>
    </source>
</evidence>
<dbReference type="Pfam" id="PF00330">
    <property type="entry name" value="Aconitase"/>
    <property type="match status" value="1"/>
</dbReference>
<evidence type="ECO:0000313" key="17">
    <source>
        <dbReference type="Proteomes" id="UP000023755"/>
    </source>
</evidence>
<comment type="catalytic activity">
    <reaction evidence="12 13">
        <text>citrate = D-threo-isocitrate</text>
        <dbReference type="Rhea" id="RHEA:10336"/>
        <dbReference type="ChEBI" id="CHEBI:15562"/>
        <dbReference type="ChEBI" id="CHEBI:16947"/>
        <dbReference type="EC" id="4.2.1.3"/>
    </reaction>
</comment>
<dbReference type="NCBIfam" id="NF006757">
    <property type="entry name" value="PRK09277.1"/>
    <property type="match status" value="1"/>
</dbReference>
<evidence type="ECO:0000256" key="7">
    <source>
        <dbReference type="ARBA" id="ARBA00022485"/>
    </source>
</evidence>
<evidence type="ECO:0000256" key="10">
    <source>
        <dbReference type="ARBA" id="ARBA00023014"/>
    </source>
</evidence>
<keyword evidence="7 13" id="KW-0004">4Fe-4S</keyword>
<dbReference type="GO" id="GO:0047456">
    <property type="term" value="F:2-methylisocitrate dehydratase activity"/>
    <property type="evidence" value="ECO:0007669"/>
    <property type="project" value="UniProtKB-EC"/>
</dbReference>
<proteinExistence type="inferred from homology"/>
<evidence type="ECO:0000259" key="15">
    <source>
        <dbReference type="Pfam" id="PF00694"/>
    </source>
</evidence>
<dbReference type="NCBIfam" id="TIGR01341">
    <property type="entry name" value="aconitase_1"/>
    <property type="match status" value="1"/>
</dbReference>
<dbReference type="EC" id="4.2.1.3" evidence="13"/>
<comment type="function">
    <text evidence="13">Catalyzes the isomerization of citrate to isocitrate via cis-aconitate.</text>
</comment>
<dbReference type="InterPro" id="IPR036008">
    <property type="entry name" value="Aconitase_4Fe-4S_dom"/>
</dbReference>
<dbReference type="HOGENOM" id="CLU_013476_2_1_5"/>
<evidence type="ECO:0000256" key="1">
    <source>
        <dbReference type="ARBA" id="ARBA00000118"/>
    </source>
</evidence>
<keyword evidence="17" id="KW-1185">Reference proteome</keyword>
<comment type="catalytic activity">
    <reaction evidence="1">
        <text>(2S,3R)-3-hydroxybutane-1,2,3-tricarboxylate = 2-methyl-cis-aconitate + H2O</text>
        <dbReference type="Rhea" id="RHEA:17941"/>
        <dbReference type="ChEBI" id="CHEBI:15377"/>
        <dbReference type="ChEBI" id="CHEBI:57429"/>
        <dbReference type="ChEBI" id="CHEBI:57872"/>
        <dbReference type="EC" id="4.2.1.99"/>
    </reaction>
</comment>
<dbReference type="PROSITE" id="PS01244">
    <property type="entry name" value="ACONITASE_2"/>
    <property type="match status" value="1"/>
</dbReference>
<protein>
    <recommendedName>
        <fullName evidence="13">Aconitate hydratase</fullName>
        <shortName evidence="13">Aconitase</shortName>
        <ecNumber evidence="13">4.2.1.3</ecNumber>
    </recommendedName>
</protein>
<comment type="similarity">
    <text evidence="6 13">Belongs to the aconitase/IPM isomerase family.</text>
</comment>
<dbReference type="GO" id="GO:0051539">
    <property type="term" value="F:4 iron, 4 sulfur cluster binding"/>
    <property type="evidence" value="ECO:0007669"/>
    <property type="project" value="UniProtKB-KW"/>
</dbReference>
<dbReference type="InterPro" id="IPR015928">
    <property type="entry name" value="Aconitase/3IPM_dehydase_swvl"/>
</dbReference>
<dbReference type="GO" id="GO:0046872">
    <property type="term" value="F:metal ion binding"/>
    <property type="evidence" value="ECO:0007669"/>
    <property type="project" value="UniProtKB-KW"/>
</dbReference>
<evidence type="ECO:0000256" key="8">
    <source>
        <dbReference type="ARBA" id="ARBA00022723"/>
    </source>
</evidence>
<evidence type="ECO:0000256" key="11">
    <source>
        <dbReference type="ARBA" id="ARBA00023239"/>
    </source>
</evidence>
<dbReference type="EMBL" id="CP007481">
    <property type="protein sequence ID" value="AHX11515.1"/>
    <property type="molecule type" value="Genomic_DNA"/>
</dbReference>
<dbReference type="STRING" id="1286528.NHE_0577"/>
<dbReference type="AlphaFoldDB" id="X5HM60"/>
<evidence type="ECO:0000256" key="13">
    <source>
        <dbReference type="RuleBase" id="RU361275"/>
    </source>
</evidence>
<dbReference type="PROSITE" id="PS00450">
    <property type="entry name" value="ACONITASE_1"/>
    <property type="match status" value="1"/>
</dbReference>
<keyword evidence="9 13" id="KW-0408">Iron</keyword>
<sequence length="861" mass="94487">MKKNLKAGIEYFDINLNKRVESLPCVIKIFLENAIRNNRGENTVDALLNYKENIGGFTIDYYPSRVLMQDFTGVPAIVDLASLRDAVSANGGDPRNVNPKIPVDLVIDHSIQVDSYGKSSSAGENKRKEFQRNIERYKLLKWAQGAFQNFRVVPPGMGICHQINLEYLSRVVCTKAEGRAVIAYPDTLVGTDSHTTMSGGLSVLGWGVGGIEAESVMLGEAISMVIPEVIGLGLKGKLKPGVTSTDLVLHITHLLRSYNVVGKLVEVFGEGVKNLSIADRATIANMAPECGSTCNFFAPDQKTLDYLDMTGKSAEQIELVESYTKAQTFWADYNHDADFIDVIHLDLGEVRPILAGPKRPQDKVLIGAVPENFRNAYSSISPLDREQLCDGSVIIAAITSCTNTSNPSAMLAAGLIARKAVEAGLTTKPWVKTSLAPGSQVVSEYLSQSGLQEYLDQLGFNVVGYGCTTCIGNSGDLLPEISEQIAEKNLTTVAVLSGNRNFEGRIHPKVKANYLASPMLVVAYAIAGNINVNLEEEPLGINKIGKAVYLKDILPDNKEIEGYISLFLKKEIFLSKYSSVLDGDLDWNQLQYHDSVTYDWDPESTYVKNPPFFDDNASEADHFSISDARIIALFGDSITTDHISPAGAIPVKSPAGEYLKELGVEPQDFNSYGARRGNHEIMMRGTFANLRIKNQMLEGQEGGYTDYFGEGGERKILSIYEAAMRYKSHGTALVVFAGKEYGTGSSRDWAAKGTHLLGIKAVIAESFERIHRSNLVGMGVLPLVYADSNEYKKLNLTGREEISIRALSDPAPMCKMECSIKSEQGKTHIMILTLLVNTTKELEYLKVGSLLRYVIKESFLR</sequence>
<name>X5HM60_9RICK</name>
<accession>X5HM60</accession>
<dbReference type="PRINTS" id="PR00415">
    <property type="entry name" value="ACONITASE"/>
</dbReference>
<dbReference type="KEGG" id="nhm:NHE_0577"/>
<dbReference type="InterPro" id="IPR018136">
    <property type="entry name" value="Aconitase_4Fe-4S_BS"/>
</dbReference>
<dbReference type="UniPathway" id="UPA00223">
    <property type="reaction ID" value="UER00718"/>
</dbReference>
<dbReference type="GO" id="GO:0006099">
    <property type="term" value="P:tricarboxylic acid cycle"/>
    <property type="evidence" value="ECO:0007669"/>
    <property type="project" value="UniProtKB-UniPathway"/>
</dbReference>
<dbReference type="InterPro" id="IPR015931">
    <property type="entry name" value="Acnase/IPM_dHydase_lsu_aba_1/3"/>
</dbReference>
<gene>
    <name evidence="16" type="primary">acnA</name>
    <name evidence="16" type="ORF">NHE_0577</name>
</gene>
<keyword evidence="10 13" id="KW-0411">Iron-sulfur</keyword>
<dbReference type="Pfam" id="PF00694">
    <property type="entry name" value="Aconitase_C"/>
    <property type="match status" value="1"/>
</dbReference>
<comment type="pathway">
    <text evidence="4">Carbohydrate metabolism; tricarboxylic acid cycle; isocitrate from oxaloacetate: step 2/2.</text>
</comment>
<comment type="cofactor">
    <cofactor evidence="2">
        <name>[4Fe-4S] cluster</name>
        <dbReference type="ChEBI" id="CHEBI:49883"/>
    </cofactor>
</comment>
<feature type="domain" description="Aconitase A/isopropylmalate dehydratase small subunit swivel" evidence="15">
    <location>
        <begin position="657"/>
        <end position="786"/>
    </location>
</feature>
<dbReference type="InterPro" id="IPR044137">
    <property type="entry name" value="AcnA_IRP_Swivel"/>
</dbReference>
<dbReference type="GO" id="GO:0003994">
    <property type="term" value="F:aconitate hydratase activity"/>
    <property type="evidence" value="ECO:0007669"/>
    <property type="project" value="UniProtKB-EC"/>
</dbReference>
<evidence type="ECO:0000259" key="14">
    <source>
        <dbReference type="Pfam" id="PF00330"/>
    </source>
</evidence>
<dbReference type="Gene3D" id="3.30.499.10">
    <property type="entry name" value="Aconitase, domain 3"/>
    <property type="match status" value="2"/>
</dbReference>
<dbReference type="SUPFAM" id="SSF52016">
    <property type="entry name" value="LeuD/IlvD-like"/>
    <property type="match status" value="1"/>
</dbReference>
<dbReference type="NCBIfam" id="NF009520">
    <property type="entry name" value="PRK12881.1"/>
    <property type="match status" value="1"/>
</dbReference>
<dbReference type="InterPro" id="IPR006249">
    <property type="entry name" value="Aconitase/IRP2"/>
</dbReference>
<dbReference type="FunFam" id="3.20.19.10:FF:000001">
    <property type="entry name" value="Aconitate hydratase"/>
    <property type="match status" value="1"/>
</dbReference>
<keyword evidence="11 13" id="KW-0456">Lyase</keyword>
<dbReference type="Gene3D" id="3.20.19.10">
    <property type="entry name" value="Aconitase, domain 4"/>
    <property type="match status" value="1"/>
</dbReference>
<evidence type="ECO:0000313" key="16">
    <source>
        <dbReference type="EMBL" id="AHX11515.1"/>
    </source>
</evidence>
<feature type="domain" description="Aconitase/3-isopropylmalate dehydratase large subunit alpha/beta/alpha" evidence="14">
    <location>
        <begin position="55"/>
        <end position="528"/>
    </location>
</feature>
<dbReference type="InterPro" id="IPR000573">
    <property type="entry name" value="AconitaseA/IPMdHydase_ssu_swvl"/>
</dbReference>
<comment type="function">
    <text evidence="3">Involved in the catabolism of short chain fatty acids (SCFA) via the tricarboxylic acid (TCA)(acetyl degradation route) and probably the 2-methylcitrate cycle I (propionate degradation route). Catalyzes the reversible isomerization of citrate to isocitrate via cis-aconitate. Could catalyze the hydration of 2-methyl-cis-aconitate to yield (2R,3S)-2-methylisocitrate. The apo form of AcnA functions as a RNA-binding regulatory protein.</text>
</comment>
<dbReference type="Gene3D" id="6.10.190.10">
    <property type="match status" value="1"/>
</dbReference>
<organism evidence="16 17">
    <name type="scientific">Neorickettsia helminthoeca str. Oregon</name>
    <dbReference type="NCBI Taxonomy" id="1286528"/>
    <lineage>
        <taxon>Bacteria</taxon>
        <taxon>Pseudomonadati</taxon>
        <taxon>Pseudomonadota</taxon>
        <taxon>Alphaproteobacteria</taxon>
        <taxon>Rickettsiales</taxon>
        <taxon>Anaplasmataceae</taxon>
        <taxon>Neorickettsia</taxon>
    </lineage>
</organism>
<dbReference type="PANTHER" id="PTHR11670">
    <property type="entry name" value="ACONITASE/IRON-RESPONSIVE ELEMENT FAMILY MEMBER"/>
    <property type="match status" value="1"/>
</dbReference>
<comment type="pathway">
    <text evidence="5">Organic acid metabolism; propanoate degradation.</text>
</comment>
<reference evidence="16 17" key="1">
    <citation type="submission" date="2014-03" db="EMBL/GenBank/DDBJ databases">
        <title>Sequencing and Comparison of Genomes and Transcriptome Profiles of Human Ehrlichiosis Agents.</title>
        <authorList>
            <person name="Lin M."/>
            <person name="Daugherty S.C."/>
            <person name="Nagaraj S."/>
            <person name="Cheng Z."/>
            <person name="Xiong Q."/>
            <person name="Lin F.-Y."/>
            <person name="Sengamalay N."/>
            <person name="Ott S."/>
            <person name="Godinez A."/>
            <person name="Tallon L.J."/>
            <person name="Sadzewicz L."/>
            <person name="Fraser C.M."/>
            <person name="Dunning Hotopp J.C."/>
            <person name="Rikihisa Y."/>
        </authorList>
    </citation>
    <scope>NUCLEOTIDE SEQUENCE [LARGE SCALE GENOMIC DNA]</scope>
    <source>
        <strain evidence="16 17">Oregon</strain>
    </source>
</reference>
<evidence type="ECO:0000256" key="9">
    <source>
        <dbReference type="ARBA" id="ARBA00023004"/>
    </source>
</evidence>
<dbReference type="OrthoDB" id="9764318at2"/>
<dbReference type="CDD" id="cd01580">
    <property type="entry name" value="AcnA_IRP_Swivel"/>
    <property type="match status" value="1"/>
</dbReference>
<dbReference type="InterPro" id="IPR001030">
    <property type="entry name" value="Acoase/IPM_deHydtase_lsu_aba"/>
</dbReference>
<evidence type="ECO:0000256" key="5">
    <source>
        <dbReference type="ARBA" id="ARBA00005026"/>
    </source>
</evidence>
<evidence type="ECO:0000256" key="6">
    <source>
        <dbReference type="ARBA" id="ARBA00007185"/>
    </source>
</evidence>
<evidence type="ECO:0000256" key="2">
    <source>
        <dbReference type="ARBA" id="ARBA00001966"/>
    </source>
</evidence>
<dbReference type="CDD" id="cd01586">
    <property type="entry name" value="AcnA_IRP"/>
    <property type="match status" value="1"/>
</dbReference>
<dbReference type="SUPFAM" id="SSF53732">
    <property type="entry name" value="Aconitase iron-sulfur domain"/>
    <property type="match status" value="1"/>
</dbReference>